<sequence length="247" mass="27349">MLQKIAKSKSFDLLGVLIVVAISIASGYLTETLADVTHWGHWTVFVPFGIISIINSILSIYSTRLTGRMNNLGNVVGIANVVLSGTIDYILGNQAAVITYPVTFIIYTVAIEHWKRTEKYKSSKPMTGAKGVLTIIGMFILSLLFSFGTNYIGWTNGLTDPLFWITVIAFGLSLGANVLNAMKFEMQWKFWVLYDFIQLAKAGIQGNFANIGKYVYYIINAIAALAFWRDPLEVTPASKVSQKVDRA</sequence>
<evidence type="ECO:0000256" key="1">
    <source>
        <dbReference type="ARBA" id="ARBA00004141"/>
    </source>
</evidence>
<comment type="subcellular location">
    <subcellularLocation>
        <location evidence="1">Membrane</location>
        <topology evidence="1">Multi-pass membrane protein</topology>
    </subcellularLocation>
</comment>
<feature type="transmembrane region" description="Helical" evidence="5">
    <location>
        <begin position="72"/>
        <end position="91"/>
    </location>
</feature>
<evidence type="ECO:0000256" key="3">
    <source>
        <dbReference type="ARBA" id="ARBA00022989"/>
    </source>
</evidence>
<dbReference type="OrthoDB" id="5195560at2"/>
<dbReference type="GO" id="GO:0016020">
    <property type="term" value="C:membrane"/>
    <property type="evidence" value="ECO:0007669"/>
    <property type="project" value="UniProtKB-SubCell"/>
</dbReference>
<protein>
    <recommendedName>
        <fullName evidence="8">Nicotinamide mononucleotide transporter</fullName>
    </recommendedName>
</protein>
<name>A0A1L7GYH6_LIMFE</name>
<evidence type="ECO:0000256" key="5">
    <source>
        <dbReference type="SAM" id="Phobius"/>
    </source>
</evidence>
<feature type="transmembrane region" description="Helical" evidence="5">
    <location>
        <begin position="42"/>
        <end position="60"/>
    </location>
</feature>
<evidence type="ECO:0000256" key="4">
    <source>
        <dbReference type="ARBA" id="ARBA00023136"/>
    </source>
</evidence>
<evidence type="ECO:0000256" key="2">
    <source>
        <dbReference type="ARBA" id="ARBA00022692"/>
    </source>
</evidence>
<keyword evidence="4 5" id="KW-0472">Membrane</keyword>
<feature type="transmembrane region" description="Helical" evidence="5">
    <location>
        <begin position="127"/>
        <end position="149"/>
    </location>
</feature>
<feature type="transmembrane region" description="Helical" evidence="5">
    <location>
        <begin position="161"/>
        <end position="179"/>
    </location>
</feature>
<dbReference type="EMBL" id="CP019032">
    <property type="protein sequence ID" value="APU47017.1"/>
    <property type="molecule type" value="Genomic_DNA"/>
</dbReference>
<keyword evidence="6" id="KW-0614">Plasmid</keyword>
<evidence type="ECO:0000313" key="6">
    <source>
        <dbReference type="EMBL" id="APU47017.1"/>
    </source>
</evidence>
<dbReference type="Proteomes" id="UP000185427">
    <property type="component" value="Plasmid pSNU175-3"/>
</dbReference>
<evidence type="ECO:0000313" key="7">
    <source>
        <dbReference type="Proteomes" id="UP000185427"/>
    </source>
</evidence>
<reference evidence="6 7" key="1">
    <citation type="submission" date="2016-12" db="EMBL/GenBank/DDBJ databases">
        <title>Complete Genome Sequence of Lactobacillus fermentum Strain SNUV175, a Probiotic for Treatment of Bacterial Vaginosis.</title>
        <authorList>
            <person name="Lee S."/>
            <person name="You H.J."/>
            <person name="Kwon B."/>
            <person name="Ko G."/>
        </authorList>
    </citation>
    <scope>NUCLEOTIDE SEQUENCE [LARGE SCALE GENOMIC DNA]</scope>
    <source>
        <strain evidence="6 7">SNUV175</strain>
        <plasmid evidence="7">psnu175-3</plasmid>
    </source>
</reference>
<evidence type="ECO:0008006" key="8">
    <source>
        <dbReference type="Google" id="ProtNLM"/>
    </source>
</evidence>
<keyword evidence="2 5" id="KW-0812">Transmembrane</keyword>
<dbReference type="AlphaFoldDB" id="A0A1L7GYH6"/>
<feature type="transmembrane region" description="Helical" evidence="5">
    <location>
        <begin position="97"/>
        <end position="115"/>
    </location>
</feature>
<accession>A0A1L7GYH6</accession>
<feature type="transmembrane region" description="Helical" evidence="5">
    <location>
        <begin position="12"/>
        <end position="30"/>
    </location>
</feature>
<dbReference type="RefSeq" id="WP_049150788.1">
    <property type="nucleotide sequence ID" value="NZ_CP019032.1"/>
</dbReference>
<dbReference type="Pfam" id="PF04973">
    <property type="entry name" value="NMN_transporter"/>
    <property type="match status" value="1"/>
</dbReference>
<dbReference type="GO" id="GO:0034257">
    <property type="term" value="F:nicotinamide riboside transmembrane transporter activity"/>
    <property type="evidence" value="ECO:0007669"/>
    <property type="project" value="InterPro"/>
</dbReference>
<organism evidence="6 7">
    <name type="scientific">Limosilactobacillus fermentum</name>
    <name type="common">Lactobacillus fermentum</name>
    <dbReference type="NCBI Taxonomy" id="1613"/>
    <lineage>
        <taxon>Bacteria</taxon>
        <taxon>Bacillati</taxon>
        <taxon>Bacillota</taxon>
        <taxon>Bacilli</taxon>
        <taxon>Lactobacillales</taxon>
        <taxon>Lactobacillaceae</taxon>
        <taxon>Limosilactobacillus</taxon>
    </lineage>
</organism>
<dbReference type="InterPro" id="IPR006419">
    <property type="entry name" value="NMN_transpt_PnuC"/>
</dbReference>
<proteinExistence type="predicted"/>
<keyword evidence="3 5" id="KW-1133">Transmembrane helix</keyword>
<gene>
    <name evidence="6" type="ORF">BUW47_11365</name>
</gene>
<geneLocation type="plasmid" evidence="7">
    <name>psnu175-3</name>
</geneLocation>